<dbReference type="OrthoDB" id="6752799at2759"/>
<dbReference type="InterPro" id="IPR004838">
    <property type="entry name" value="NHTrfase_class1_PyrdxlP-BS"/>
</dbReference>
<dbReference type="GO" id="GO:0006520">
    <property type="term" value="P:amino acid metabolic process"/>
    <property type="evidence" value="ECO:0007669"/>
    <property type="project" value="InterPro"/>
</dbReference>
<dbReference type="SUPFAM" id="SSF53383">
    <property type="entry name" value="PLP-dependent transferases"/>
    <property type="match status" value="1"/>
</dbReference>
<dbReference type="InterPro" id="IPR004839">
    <property type="entry name" value="Aminotransferase_I/II_large"/>
</dbReference>
<dbReference type="Gene3D" id="3.40.640.10">
    <property type="entry name" value="Type I PLP-dependent aspartate aminotransferase-like (Major domain)"/>
    <property type="match status" value="1"/>
</dbReference>
<dbReference type="NCBIfam" id="NF006719">
    <property type="entry name" value="PRK09257.1"/>
    <property type="match status" value="1"/>
</dbReference>
<dbReference type="GO" id="GO:0030170">
    <property type="term" value="F:pyridoxal phosphate binding"/>
    <property type="evidence" value="ECO:0007669"/>
    <property type="project" value="InterPro"/>
</dbReference>
<accession>C1E2Z1</accession>
<dbReference type="PROSITE" id="PS00105">
    <property type="entry name" value="AA_TRANSFER_CLASS_1"/>
    <property type="match status" value="1"/>
</dbReference>
<evidence type="ECO:0000256" key="2">
    <source>
        <dbReference type="ARBA" id="ARBA00007441"/>
    </source>
</evidence>
<keyword evidence="4 8" id="KW-0032">Aminotransferase</keyword>
<dbReference type="CDD" id="cd00609">
    <property type="entry name" value="AAT_like"/>
    <property type="match status" value="1"/>
</dbReference>
<keyword evidence="5 8" id="KW-0808">Transferase</keyword>
<dbReference type="Proteomes" id="UP000002009">
    <property type="component" value="Chromosome 3"/>
</dbReference>
<reference evidence="10 11" key="1">
    <citation type="journal article" date="2009" name="Science">
        <title>Green evolution and dynamic adaptations revealed by genomes of the marine picoeukaryotes Micromonas.</title>
        <authorList>
            <person name="Worden A.Z."/>
            <person name="Lee J.H."/>
            <person name="Mock T."/>
            <person name="Rouze P."/>
            <person name="Simmons M.P."/>
            <person name="Aerts A.L."/>
            <person name="Allen A.E."/>
            <person name="Cuvelier M.L."/>
            <person name="Derelle E."/>
            <person name="Everett M.V."/>
            <person name="Foulon E."/>
            <person name="Grimwood J."/>
            <person name="Gundlach H."/>
            <person name="Henrissat B."/>
            <person name="Napoli C."/>
            <person name="McDonald S.M."/>
            <person name="Parker M.S."/>
            <person name="Rombauts S."/>
            <person name="Salamov A."/>
            <person name="Von Dassow P."/>
            <person name="Badger J.H."/>
            <person name="Coutinho P.M."/>
            <person name="Demir E."/>
            <person name="Dubchak I."/>
            <person name="Gentemann C."/>
            <person name="Eikrem W."/>
            <person name="Gready J.E."/>
            <person name="John U."/>
            <person name="Lanier W."/>
            <person name="Lindquist E.A."/>
            <person name="Lucas S."/>
            <person name="Mayer K.F."/>
            <person name="Moreau H."/>
            <person name="Not F."/>
            <person name="Otillar R."/>
            <person name="Panaud O."/>
            <person name="Pangilinan J."/>
            <person name="Paulsen I."/>
            <person name="Piegu B."/>
            <person name="Poliakov A."/>
            <person name="Robbens S."/>
            <person name="Schmutz J."/>
            <person name="Toulza E."/>
            <person name="Wyss T."/>
            <person name="Zelensky A."/>
            <person name="Zhou K."/>
            <person name="Armbrust E.V."/>
            <person name="Bhattacharya D."/>
            <person name="Goodenough U.W."/>
            <person name="Van de Peer Y."/>
            <person name="Grigoriev I.V."/>
        </authorList>
    </citation>
    <scope>NUCLEOTIDE SEQUENCE [LARGE SCALE GENOMIC DNA]</scope>
    <source>
        <strain evidence="11">RCC299 / NOUM17</strain>
    </source>
</reference>
<evidence type="ECO:0000313" key="10">
    <source>
        <dbReference type="EMBL" id="ACO62426.1"/>
    </source>
</evidence>
<sequence>MSTRAAAGPSFLSGVEQAPADPILGVSVAFRESTNPNKLNLGVGAYRTEDLKPYVLDVVRQAEKRMIEADYDKEYLPMQGLAEFNEATRKLLLGEGSAAVAESRVATVQSLSGTGSLRVGAAFIGKFMPGAVVYLPNPTWGNHKNIFADAGVEWREYRYYDKATIGLDLDGMIADLKAAPAGSVICLHGCAHNPTGVDPTKEQWAAIADAVESNGLVPFFDVAYQGFASGSLEEDAYAPRLFERRGIEFFCAQSYSKNLGLYAERIGAINAVVNDKETAAKTLSQMNRIARAIYSNPPVHGARIAATVINDPALFARWNEEMGEMAGRIKTVRAMLYDNLCKLNPDKDWSFVTRQIGMFSFTGLNPNQVKHMTEKHAIYMTGDGRISLAGLSQAKCEYLANAIVDSFTVE</sequence>
<dbReference type="STRING" id="296587.C1E2Z1"/>
<dbReference type="PANTHER" id="PTHR11879">
    <property type="entry name" value="ASPARTATE AMINOTRANSFERASE"/>
    <property type="match status" value="1"/>
</dbReference>
<dbReference type="GeneID" id="8241933"/>
<dbReference type="PANTHER" id="PTHR11879:SF46">
    <property type="entry name" value="ASPARTATE AMINOTRANSFERASE, CYTOPLASMIC"/>
    <property type="match status" value="1"/>
</dbReference>
<evidence type="ECO:0000256" key="1">
    <source>
        <dbReference type="ARBA" id="ARBA00001933"/>
    </source>
</evidence>
<gene>
    <name evidence="10" type="primary">ASP1</name>
    <name evidence="10" type="ORF">MICPUN_99771</name>
</gene>
<keyword evidence="6" id="KW-0663">Pyridoxal phosphate</keyword>
<dbReference type="EMBL" id="CP001324">
    <property type="protein sequence ID" value="ACO62426.1"/>
    <property type="molecule type" value="Genomic_DNA"/>
</dbReference>
<evidence type="ECO:0000313" key="11">
    <source>
        <dbReference type="Proteomes" id="UP000002009"/>
    </source>
</evidence>
<dbReference type="FunCoup" id="C1E2Z1">
    <property type="interactions" value="756"/>
</dbReference>
<evidence type="ECO:0000256" key="4">
    <source>
        <dbReference type="ARBA" id="ARBA00022576"/>
    </source>
</evidence>
<proteinExistence type="inferred from homology"/>
<evidence type="ECO:0000259" key="9">
    <source>
        <dbReference type="Pfam" id="PF00155"/>
    </source>
</evidence>
<dbReference type="InterPro" id="IPR015424">
    <property type="entry name" value="PyrdxlP-dep_Trfase"/>
</dbReference>
<protein>
    <recommendedName>
        <fullName evidence="8">Aspartate aminotransferase</fullName>
        <ecNumber evidence="8">2.6.1.1</ecNumber>
    </recommendedName>
</protein>
<keyword evidence="11" id="KW-1185">Reference proteome</keyword>
<dbReference type="InterPro" id="IPR000796">
    <property type="entry name" value="Asp_trans"/>
</dbReference>
<dbReference type="EC" id="2.6.1.1" evidence="8"/>
<dbReference type="eggNOG" id="KOG1411">
    <property type="taxonomic scope" value="Eukaryota"/>
</dbReference>
<dbReference type="InterPro" id="IPR015422">
    <property type="entry name" value="PyrdxlP-dep_Trfase_small"/>
</dbReference>
<evidence type="ECO:0000256" key="8">
    <source>
        <dbReference type="RuleBase" id="RU000480"/>
    </source>
</evidence>
<evidence type="ECO:0000256" key="7">
    <source>
        <dbReference type="ARBA" id="ARBA00049185"/>
    </source>
</evidence>
<dbReference type="InParanoid" id="C1E2Z1"/>
<dbReference type="PRINTS" id="PR00799">
    <property type="entry name" value="TRANSAMINASE"/>
</dbReference>
<evidence type="ECO:0000256" key="6">
    <source>
        <dbReference type="ARBA" id="ARBA00022898"/>
    </source>
</evidence>
<dbReference type="Pfam" id="PF00155">
    <property type="entry name" value="Aminotran_1_2"/>
    <property type="match status" value="1"/>
</dbReference>
<organism evidence="10 11">
    <name type="scientific">Micromonas commoda (strain RCC299 / NOUM17 / CCMP2709)</name>
    <name type="common">Picoplanktonic green alga</name>
    <dbReference type="NCBI Taxonomy" id="296587"/>
    <lineage>
        <taxon>Eukaryota</taxon>
        <taxon>Viridiplantae</taxon>
        <taxon>Chlorophyta</taxon>
        <taxon>Mamiellophyceae</taxon>
        <taxon>Mamiellales</taxon>
        <taxon>Mamiellaceae</taxon>
        <taxon>Micromonas</taxon>
    </lineage>
</organism>
<dbReference type="KEGG" id="mis:MICPUN_99771"/>
<comment type="miscellaneous">
    <text evidence="8">In eukaryotes there are cytoplasmic, mitochondrial and chloroplastic isozymes.</text>
</comment>
<dbReference type="AlphaFoldDB" id="C1E2Z1"/>
<evidence type="ECO:0000256" key="3">
    <source>
        <dbReference type="ARBA" id="ARBA00011738"/>
    </source>
</evidence>
<dbReference type="InterPro" id="IPR015421">
    <property type="entry name" value="PyrdxlP-dep_Trfase_major"/>
</dbReference>
<dbReference type="RefSeq" id="XP_002501168.1">
    <property type="nucleotide sequence ID" value="XM_002501122.1"/>
</dbReference>
<comment type="catalytic activity">
    <reaction evidence="7 8">
        <text>L-aspartate + 2-oxoglutarate = oxaloacetate + L-glutamate</text>
        <dbReference type="Rhea" id="RHEA:21824"/>
        <dbReference type="ChEBI" id="CHEBI:16452"/>
        <dbReference type="ChEBI" id="CHEBI:16810"/>
        <dbReference type="ChEBI" id="CHEBI:29985"/>
        <dbReference type="ChEBI" id="CHEBI:29991"/>
        <dbReference type="EC" id="2.6.1.1"/>
    </reaction>
</comment>
<dbReference type="FunFam" id="3.40.640.10:FF:000015">
    <property type="entry name" value="Aspartate aminotransferase"/>
    <property type="match status" value="1"/>
</dbReference>
<evidence type="ECO:0000256" key="5">
    <source>
        <dbReference type="ARBA" id="ARBA00022679"/>
    </source>
</evidence>
<comment type="cofactor">
    <cofactor evidence="1">
        <name>pyridoxal 5'-phosphate</name>
        <dbReference type="ChEBI" id="CHEBI:597326"/>
    </cofactor>
</comment>
<dbReference type="OMA" id="VGACTIV"/>
<comment type="similarity">
    <text evidence="2">Belongs to the class-I pyridoxal-phosphate-dependent aminotransferase family.</text>
</comment>
<dbReference type="Gene3D" id="3.90.1150.10">
    <property type="entry name" value="Aspartate Aminotransferase, domain 1"/>
    <property type="match status" value="1"/>
</dbReference>
<name>C1E2Z1_MICCC</name>
<comment type="subunit">
    <text evidence="3 8">Homodimer.</text>
</comment>
<dbReference type="GO" id="GO:0004069">
    <property type="term" value="F:L-aspartate:2-oxoglutarate aminotransferase activity"/>
    <property type="evidence" value="ECO:0007669"/>
    <property type="project" value="UniProtKB-EC"/>
</dbReference>
<feature type="domain" description="Aminotransferase class I/classII large" evidence="9">
    <location>
        <begin position="37"/>
        <end position="403"/>
    </location>
</feature>
<dbReference type="FunFam" id="3.90.1150.10:FF:000001">
    <property type="entry name" value="Aspartate aminotransferase"/>
    <property type="match status" value="1"/>
</dbReference>